<reference evidence="3" key="1">
    <citation type="journal article" date="2022" name="Int. J. Mol. Sci.">
        <title>Draft Genome of Tanacetum Coccineum: Genomic Comparison of Closely Related Tanacetum-Family Plants.</title>
        <authorList>
            <person name="Yamashiro T."/>
            <person name="Shiraishi A."/>
            <person name="Nakayama K."/>
            <person name="Satake H."/>
        </authorList>
    </citation>
    <scope>NUCLEOTIDE SEQUENCE</scope>
</reference>
<evidence type="ECO:0000313" key="4">
    <source>
        <dbReference type="Proteomes" id="UP001151760"/>
    </source>
</evidence>
<accession>A0ABQ5ET93</accession>
<protein>
    <submittedName>
        <fullName evidence="3">Retrotransposon protein, putative, ty1-copia subclass</fullName>
    </submittedName>
</protein>
<gene>
    <name evidence="3" type="ORF">Tco_0988781</name>
</gene>
<dbReference type="Pfam" id="PF25597">
    <property type="entry name" value="SH3_retrovirus"/>
    <property type="match status" value="1"/>
</dbReference>
<name>A0ABQ5ET93_9ASTR</name>
<dbReference type="EMBL" id="BQNB010016613">
    <property type="protein sequence ID" value="GJT53727.1"/>
    <property type="molecule type" value="Genomic_DNA"/>
</dbReference>
<proteinExistence type="predicted"/>
<feature type="domain" description="Retroviral polymerase SH3-like" evidence="2">
    <location>
        <begin position="32"/>
        <end position="84"/>
    </location>
</feature>
<reference evidence="3" key="2">
    <citation type="submission" date="2022-01" db="EMBL/GenBank/DDBJ databases">
        <authorList>
            <person name="Yamashiro T."/>
            <person name="Shiraishi A."/>
            <person name="Satake H."/>
            <person name="Nakayama K."/>
        </authorList>
    </citation>
    <scope>NUCLEOTIDE SEQUENCE</scope>
</reference>
<dbReference type="InterPro" id="IPR013103">
    <property type="entry name" value="RVT_2"/>
</dbReference>
<dbReference type="InterPro" id="IPR057670">
    <property type="entry name" value="SH3_retrovirus"/>
</dbReference>
<comment type="caution">
    <text evidence="3">The sequence shown here is derived from an EMBL/GenBank/DDBJ whole genome shotgun (WGS) entry which is preliminary data.</text>
</comment>
<evidence type="ECO:0000313" key="3">
    <source>
        <dbReference type="EMBL" id="GJT53727.1"/>
    </source>
</evidence>
<evidence type="ECO:0000259" key="2">
    <source>
        <dbReference type="Pfam" id="PF25597"/>
    </source>
</evidence>
<dbReference type="Proteomes" id="UP001151760">
    <property type="component" value="Unassembled WGS sequence"/>
</dbReference>
<feature type="domain" description="Reverse transcriptase Ty1/copia-type" evidence="1">
    <location>
        <begin position="190"/>
        <end position="288"/>
    </location>
</feature>
<sequence>MMNLTTLPKSFWGYALETTARILNMVPTKKALVKRDMPDKLDSRSIKCIFVGYPKETMGYYFYYPLENKIFVSQNAEFFENSFMIQEANTQPSENTSNEHNEVAPIEAEPQNVRVPIRRSARIPQAPDRYGYYVDVEEYNLGDLDEPPNYKDALAATESDKWLEAINTEMQSIKDNQVRYLVNLLSNDIRAIRILLAIVAFYDYEIWQMDVKTSFLNGHLSEDVYMVQPEGFVDPKHPNKVCKLQRSIYGLKQASRSWNKRFDEEIKKIGFTQNPNEPCVYLKASGSNVAFSLVCRCISWKYR</sequence>
<organism evidence="3 4">
    <name type="scientific">Tanacetum coccineum</name>
    <dbReference type="NCBI Taxonomy" id="301880"/>
    <lineage>
        <taxon>Eukaryota</taxon>
        <taxon>Viridiplantae</taxon>
        <taxon>Streptophyta</taxon>
        <taxon>Embryophyta</taxon>
        <taxon>Tracheophyta</taxon>
        <taxon>Spermatophyta</taxon>
        <taxon>Magnoliopsida</taxon>
        <taxon>eudicotyledons</taxon>
        <taxon>Gunneridae</taxon>
        <taxon>Pentapetalae</taxon>
        <taxon>asterids</taxon>
        <taxon>campanulids</taxon>
        <taxon>Asterales</taxon>
        <taxon>Asteraceae</taxon>
        <taxon>Asteroideae</taxon>
        <taxon>Anthemideae</taxon>
        <taxon>Anthemidinae</taxon>
        <taxon>Tanacetum</taxon>
    </lineage>
</organism>
<dbReference type="Pfam" id="PF07727">
    <property type="entry name" value="RVT_2"/>
    <property type="match status" value="1"/>
</dbReference>
<keyword evidence="4" id="KW-1185">Reference proteome</keyword>
<evidence type="ECO:0000259" key="1">
    <source>
        <dbReference type="Pfam" id="PF07727"/>
    </source>
</evidence>